<feature type="domain" description="Fibronectin type-III" evidence="3">
    <location>
        <begin position="133"/>
        <end position="210"/>
    </location>
</feature>
<keyword evidence="2" id="KW-0472">Membrane</keyword>
<sequence length="565" mass="63462">MSFDRDEALNKGGIETYSVTDGSTNTGIATGISDGINFHVYIPFENYVKPESITSLYFDWVYMNSQTTFRLVYENGDLSDSITVDRRININVTGMYSSDYAIKGVLVSPRINNNDRNELQVVNVFNDGSIYEPTIYSEVANVFGEPYYNRIYLEWENPDEEDFRKVRVYKGDELIEEVESPSNFRVINYLEPDTEYTFVLTSYYDPPGEESYGVSFDISTLPVPEVEVTEVEVLNYHSASISFASPSFNGYERTELYFNDILVSTKKNGSFILEGLEPGNEHNFVLKTATTDGHRSEGIQVSIAFPEAPEIEEITNLKANSDYNRVDLSWKIPQYNPNFEFVRIYRRNNVNDIDNSLTSFLFGSRVSANENEEYDPLFETNGSYFNDLSVEPESEYEYLLTTVNTEGEESEGVTIQATTDPEPLPTMSGVNLTTNENGDYVYTWSNPTTGEVVVYVSGSEYITVPASNGQVVIPEEDMVYTFLGNPNVTLQPISPSGLEGVVTSPGIGGVSLPFTTGDLLITSVGLIAIFGSFILLVLTFRFTPRLIAMVKKSVENKQRIRRSKS</sequence>
<dbReference type="SMART" id="SM00060">
    <property type="entry name" value="FN3"/>
    <property type="match status" value="3"/>
</dbReference>
<keyword evidence="2" id="KW-1133">Transmembrane helix</keyword>
<evidence type="ECO:0000313" key="5">
    <source>
        <dbReference type="Proteomes" id="UP000180057"/>
    </source>
</evidence>
<protein>
    <recommendedName>
        <fullName evidence="3">Fibronectin type-III domain-containing protein</fullName>
    </recommendedName>
</protein>
<name>A0A1S2MBA9_9BACI</name>
<evidence type="ECO:0000256" key="1">
    <source>
        <dbReference type="SAM" id="MobiDB-lite"/>
    </source>
</evidence>
<dbReference type="OrthoDB" id="8660908at2"/>
<dbReference type="AlphaFoldDB" id="A0A1S2MBA9"/>
<keyword evidence="5" id="KW-1185">Reference proteome</keyword>
<evidence type="ECO:0000256" key="2">
    <source>
        <dbReference type="SAM" id="Phobius"/>
    </source>
</evidence>
<feature type="transmembrane region" description="Helical" evidence="2">
    <location>
        <begin position="519"/>
        <end position="542"/>
    </location>
</feature>
<proteinExistence type="predicted"/>
<keyword evidence="2" id="KW-0812">Transmembrane</keyword>
<dbReference type="RefSeq" id="WP_071388622.1">
    <property type="nucleotide sequence ID" value="NZ_MLQS01000001.1"/>
</dbReference>
<comment type="caution">
    <text evidence="4">The sequence shown here is derived from an EMBL/GenBank/DDBJ whole genome shotgun (WGS) entry which is preliminary data.</text>
</comment>
<organism evidence="4 5">
    <name type="scientific">Anaerobacillus alkalidiazotrophicus</name>
    <dbReference type="NCBI Taxonomy" id="472963"/>
    <lineage>
        <taxon>Bacteria</taxon>
        <taxon>Bacillati</taxon>
        <taxon>Bacillota</taxon>
        <taxon>Bacilli</taxon>
        <taxon>Bacillales</taxon>
        <taxon>Bacillaceae</taxon>
        <taxon>Anaerobacillus</taxon>
    </lineage>
</organism>
<dbReference type="SUPFAM" id="SSF49265">
    <property type="entry name" value="Fibronectin type III"/>
    <property type="match status" value="1"/>
</dbReference>
<feature type="region of interest" description="Disordered" evidence="1">
    <location>
        <begin position="405"/>
        <end position="426"/>
    </location>
</feature>
<dbReference type="Gene3D" id="2.60.40.10">
    <property type="entry name" value="Immunoglobulins"/>
    <property type="match status" value="1"/>
</dbReference>
<dbReference type="InterPro" id="IPR003961">
    <property type="entry name" value="FN3_dom"/>
</dbReference>
<feature type="domain" description="Fibronectin type-III" evidence="3">
    <location>
        <begin position="222"/>
        <end position="296"/>
    </location>
</feature>
<evidence type="ECO:0000259" key="3">
    <source>
        <dbReference type="SMART" id="SM00060"/>
    </source>
</evidence>
<accession>A0A1S2MBA9</accession>
<dbReference type="EMBL" id="MLQS01000001">
    <property type="protein sequence ID" value="OIJ22052.1"/>
    <property type="molecule type" value="Genomic_DNA"/>
</dbReference>
<gene>
    <name evidence="4" type="ORF">BKP45_05080</name>
</gene>
<reference evidence="4 5" key="1">
    <citation type="submission" date="2016-10" db="EMBL/GenBank/DDBJ databases">
        <title>Draft genome sequences of four alkaliphilic bacteria belonging to the Anaerobacillus genus.</title>
        <authorList>
            <person name="Bassil N.M."/>
            <person name="Lloyd J.R."/>
        </authorList>
    </citation>
    <scope>NUCLEOTIDE SEQUENCE [LARGE SCALE GENOMIC DNA]</scope>
    <source>
        <strain evidence="4 5">DSM 22531</strain>
    </source>
</reference>
<feature type="domain" description="Fibronectin type-III" evidence="3">
    <location>
        <begin position="306"/>
        <end position="409"/>
    </location>
</feature>
<dbReference type="STRING" id="472963.BKP45_05080"/>
<evidence type="ECO:0000313" key="4">
    <source>
        <dbReference type="EMBL" id="OIJ22052.1"/>
    </source>
</evidence>
<dbReference type="Proteomes" id="UP000180057">
    <property type="component" value="Unassembled WGS sequence"/>
</dbReference>
<dbReference type="InterPro" id="IPR036116">
    <property type="entry name" value="FN3_sf"/>
</dbReference>
<dbReference type="InterPro" id="IPR013783">
    <property type="entry name" value="Ig-like_fold"/>
</dbReference>